<reference evidence="3" key="1">
    <citation type="submission" date="2016-10" db="EMBL/GenBank/DDBJ databases">
        <authorList>
            <person name="Varghese N."/>
            <person name="Submissions S."/>
        </authorList>
    </citation>
    <scope>NUCLEOTIDE SEQUENCE [LARGE SCALE GENOMIC DNA]</scope>
    <source>
        <strain evidence="3">CGMCC 1.10223</strain>
    </source>
</reference>
<dbReference type="AlphaFoldDB" id="A0A1I2J1B6"/>
<evidence type="ECO:0000313" key="3">
    <source>
        <dbReference type="Proteomes" id="UP000183410"/>
    </source>
</evidence>
<evidence type="ECO:0000313" key="2">
    <source>
        <dbReference type="EMBL" id="SFF48522.1"/>
    </source>
</evidence>
<accession>A0A1I2J1B6</accession>
<dbReference type="EMBL" id="FONN01000051">
    <property type="protein sequence ID" value="SFF48522.1"/>
    <property type="molecule type" value="Genomic_DNA"/>
</dbReference>
<sequence>MANISRKTLYNRKDLMTRVKEAQSLHKDKINPQLKPNKSTIQQERLLALRKETLKLNEEMKMLLEQNVHLTRKVMDLERRLERIFEQQQPKVVSRHSTV</sequence>
<organism evidence="2 3">
    <name type="scientific">Paenibacillus algorifonticola</name>
    <dbReference type="NCBI Taxonomy" id="684063"/>
    <lineage>
        <taxon>Bacteria</taxon>
        <taxon>Bacillati</taxon>
        <taxon>Bacillota</taxon>
        <taxon>Bacilli</taxon>
        <taxon>Bacillales</taxon>
        <taxon>Paenibacillaceae</taxon>
        <taxon>Paenibacillus</taxon>
    </lineage>
</organism>
<evidence type="ECO:0000256" key="1">
    <source>
        <dbReference type="SAM" id="Coils"/>
    </source>
</evidence>
<name>A0A1I2J1B6_9BACL</name>
<proteinExistence type="predicted"/>
<feature type="coiled-coil region" evidence="1">
    <location>
        <begin position="46"/>
        <end position="87"/>
    </location>
</feature>
<keyword evidence="3" id="KW-1185">Reference proteome</keyword>
<protein>
    <submittedName>
        <fullName evidence="2">Uncharacterized protein</fullName>
    </submittedName>
</protein>
<gene>
    <name evidence="2" type="ORF">SAMN04487969_15116</name>
</gene>
<dbReference type="Proteomes" id="UP000183410">
    <property type="component" value="Unassembled WGS sequence"/>
</dbReference>
<keyword evidence="1" id="KW-0175">Coiled coil</keyword>